<evidence type="ECO:0008006" key="4">
    <source>
        <dbReference type="Google" id="ProtNLM"/>
    </source>
</evidence>
<organism evidence="2 3">
    <name type="scientific">Monilinia vaccinii-corymbosi</name>
    <dbReference type="NCBI Taxonomy" id="61207"/>
    <lineage>
        <taxon>Eukaryota</taxon>
        <taxon>Fungi</taxon>
        <taxon>Dikarya</taxon>
        <taxon>Ascomycota</taxon>
        <taxon>Pezizomycotina</taxon>
        <taxon>Leotiomycetes</taxon>
        <taxon>Helotiales</taxon>
        <taxon>Sclerotiniaceae</taxon>
        <taxon>Monilinia</taxon>
    </lineage>
</organism>
<name>A0A8A3PH18_9HELO</name>
<dbReference type="Pfam" id="PF07938">
    <property type="entry name" value="Fungal_lectin"/>
    <property type="match status" value="1"/>
</dbReference>
<comment type="similarity">
    <text evidence="1">Belongs to the fungal fucose-specific lectin family.</text>
</comment>
<accession>A0A8A3PH18</accession>
<dbReference type="InterPro" id="IPR012475">
    <property type="entry name" value="Fungal_lectin"/>
</dbReference>
<reference evidence="2" key="1">
    <citation type="submission" date="2020-10" db="EMBL/GenBank/DDBJ databases">
        <title>Genome Sequence of Monilinia vaccinii-corymbosi Sheds Light on Mummy Berry Disease Infection of Blueberry and Mating Type.</title>
        <authorList>
            <person name="Yow A.G."/>
            <person name="Zhang Y."/>
            <person name="Bansal K."/>
            <person name="Eacker S.M."/>
            <person name="Sullivan S."/>
            <person name="Liachko I."/>
            <person name="Cubeta M.A."/>
            <person name="Rollins J.A."/>
            <person name="Ashrafi H."/>
        </authorList>
    </citation>
    <scope>NUCLEOTIDE SEQUENCE</scope>
    <source>
        <strain evidence="2">RL-1</strain>
    </source>
</reference>
<protein>
    <recommendedName>
        <fullName evidence="4">Fucose-specific lectin</fullName>
    </recommendedName>
</protein>
<dbReference type="EMBL" id="CP063408">
    <property type="protein sequence ID" value="QSZ34597.1"/>
    <property type="molecule type" value="Genomic_DNA"/>
</dbReference>
<dbReference type="Gene3D" id="2.120.10.70">
    <property type="entry name" value="Fucose-specific lectin"/>
    <property type="match status" value="1"/>
</dbReference>
<gene>
    <name evidence="2" type="ORF">DSL72_006191</name>
</gene>
<dbReference type="SUPFAM" id="SSF89372">
    <property type="entry name" value="Fucose-specific lectin"/>
    <property type="match status" value="1"/>
</dbReference>
<sequence length="311" mass="34756">MSLLTTELSCTAAPDQVLHLFFQNGQNILEARSPDGGSAWTTQDTVIAKDGDFSGSAMTCYYVDKDAQFNNQPTIHLLYMNQSKQLGEKVKRMKGDNPIWEDVKIPDEIRKGPDQYSRLTGGAFNQNTGWNPNGSQWGYFSTSKDNKMGIVEIRRTPKDPWHTESILPQNWGDALAGSSLACTIKSGQIKVFFQHHDYSIRLYESQDSKWYNRGVIVEKEKVQATTPIACTLTKDGKLHLFYVDKNNMIVHCKDGSQSEQLVQFYPGSKLGATAVDNKITLFFRNLNPVGQVDTLENDGGSWKKGTTVIAA</sequence>
<dbReference type="OrthoDB" id="3446576at2759"/>
<evidence type="ECO:0000313" key="3">
    <source>
        <dbReference type="Proteomes" id="UP000672032"/>
    </source>
</evidence>
<dbReference type="Proteomes" id="UP000672032">
    <property type="component" value="Chromosome 4"/>
</dbReference>
<evidence type="ECO:0000256" key="1">
    <source>
        <dbReference type="ARBA" id="ARBA00009042"/>
    </source>
</evidence>
<keyword evidence="3" id="KW-1185">Reference proteome</keyword>
<evidence type="ECO:0000313" key="2">
    <source>
        <dbReference type="EMBL" id="QSZ34597.1"/>
    </source>
</evidence>
<dbReference type="AlphaFoldDB" id="A0A8A3PH18"/>
<proteinExistence type="inferred from homology"/>